<evidence type="ECO:0000313" key="7">
    <source>
        <dbReference type="EMBL" id="UWX68556.1"/>
    </source>
</evidence>
<accession>A0AB38TM92</accession>
<dbReference type="NCBIfam" id="NF003417">
    <property type="entry name" value="PRK04813.1"/>
    <property type="match status" value="5"/>
</dbReference>
<dbReference type="CDD" id="cd05930">
    <property type="entry name" value="A_NRPS"/>
    <property type="match status" value="1"/>
</dbReference>
<dbReference type="InterPro" id="IPR020806">
    <property type="entry name" value="PKS_PP-bd"/>
</dbReference>
<dbReference type="Pfam" id="PF00975">
    <property type="entry name" value="Thioesterase"/>
    <property type="match status" value="1"/>
</dbReference>
<dbReference type="Pfam" id="PF00550">
    <property type="entry name" value="PP-binding"/>
    <property type="match status" value="3"/>
</dbReference>
<dbReference type="Gene3D" id="3.30.559.30">
    <property type="entry name" value="Nonribosomal peptide synthetase, condensation domain"/>
    <property type="match status" value="3"/>
</dbReference>
<proteinExistence type="predicted"/>
<dbReference type="InterPro" id="IPR029058">
    <property type="entry name" value="AB_hydrolase_fold"/>
</dbReference>
<dbReference type="Gene3D" id="3.30.559.10">
    <property type="entry name" value="Chloramphenicol acetyltransferase-like domain"/>
    <property type="match status" value="3"/>
</dbReference>
<organism evidence="7 8">
    <name type="scientific">Burkholderia gladioli</name>
    <name type="common">Pseudomonas marginata</name>
    <name type="synonym">Phytomonas marginata</name>
    <dbReference type="NCBI Taxonomy" id="28095"/>
    <lineage>
        <taxon>Bacteria</taxon>
        <taxon>Pseudomonadati</taxon>
        <taxon>Pseudomonadota</taxon>
        <taxon>Betaproteobacteria</taxon>
        <taxon>Burkholderiales</taxon>
        <taxon>Burkholderiaceae</taxon>
        <taxon>Burkholderia</taxon>
    </lineage>
</organism>
<evidence type="ECO:0000256" key="5">
    <source>
        <dbReference type="SAM" id="MobiDB-lite"/>
    </source>
</evidence>
<dbReference type="PROSITE" id="PS00455">
    <property type="entry name" value="AMP_BINDING"/>
    <property type="match status" value="3"/>
</dbReference>
<evidence type="ECO:0000256" key="2">
    <source>
        <dbReference type="ARBA" id="ARBA00022450"/>
    </source>
</evidence>
<dbReference type="InterPro" id="IPR013217">
    <property type="entry name" value="Methyltransf_12"/>
</dbReference>
<dbReference type="PANTHER" id="PTHR45527">
    <property type="entry name" value="NONRIBOSOMAL PEPTIDE SYNTHETASE"/>
    <property type="match status" value="1"/>
</dbReference>
<feature type="region of interest" description="Disordered" evidence="5">
    <location>
        <begin position="2550"/>
        <end position="2569"/>
    </location>
</feature>
<dbReference type="Pfam" id="PF13193">
    <property type="entry name" value="AMP-binding_C"/>
    <property type="match status" value="1"/>
</dbReference>
<dbReference type="Gene3D" id="3.40.50.1820">
    <property type="entry name" value="alpha/beta hydrolase"/>
    <property type="match status" value="1"/>
</dbReference>
<keyword evidence="3" id="KW-0597">Phosphoprotein</keyword>
<evidence type="ECO:0000256" key="3">
    <source>
        <dbReference type="ARBA" id="ARBA00022553"/>
    </source>
</evidence>
<dbReference type="EMBL" id="CP104214">
    <property type="protein sequence ID" value="UWX68556.1"/>
    <property type="molecule type" value="Genomic_DNA"/>
</dbReference>
<dbReference type="InterPro" id="IPR045851">
    <property type="entry name" value="AMP-bd_C_sf"/>
</dbReference>
<dbReference type="PANTHER" id="PTHR45527:SF1">
    <property type="entry name" value="FATTY ACID SYNTHASE"/>
    <property type="match status" value="1"/>
</dbReference>
<dbReference type="FunFam" id="3.40.50.980:FF:000001">
    <property type="entry name" value="Non-ribosomal peptide synthetase"/>
    <property type="match status" value="3"/>
</dbReference>
<dbReference type="InterPro" id="IPR001031">
    <property type="entry name" value="Thioesterase"/>
</dbReference>
<dbReference type="Gene3D" id="3.40.50.150">
    <property type="entry name" value="Vaccinia Virus protein VP39"/>
    <property type="match status" value="2"/>
</dbReference>
<dbReference type="InterPro" id="IPR001242">
    <property type="entry name" value="Condensation_dom"/>
</dbReference>
<reference evidence="7" key="1">
    <citation type="submission" date="2022-09" db="EMBL/GenBank/DDBJ databases">
        <title>Genomic of Burkholderia gladioli.</title>
        <authorList>
            <person name="Wu H."/>
        </authorList>
    </citation>
    <scope>NUCLEOTIDE SEQUENCE</scope>
    <source>
        <strain evidence="7">ZN-S4</strain>
    </source>
</reference>
<dbReference type="Pfam" id="PF00501">
    <property type="entry name" value="AMP-binding"/>
    <property type="match status" value="3"/>
</dbReference>
<dbReference type="FunFam" id="1.10.1200.10:FF:000005">
    <property type="entry name" value="Nonribosomal peptide synthetase 1"/>
    <property type="match status" value="2"/>
</dbReference>
<evidence type="ECO:0000256" key="4">
    <source>
        <dbReference type="ARBA" id="ARBA00022737"/>
    </source>
</evidence>
<dbReference type="InterPro" id="IPR025110">
    <property type="entry name" value="AMP-bd_C"/>
</dbReference>
<dbReference type="SUPFAM" id="SSF53474">
    <property type="entry name" value="alpha/beta-Hydrolases"/>
    <property type="match status" value="1"/>
</dbReference>
<dbReference type="SUPFAM" id="SSF56801">
    <property type="entry name" value="Acetyl-CoA synthetase-like"/>
    <property type="match status" value="3"/>
</dbReference>
<dbReference type="CDD" id="cd19531">
    <property type="entry name" value="LCL_NRPS-like"/>
    <property type="match status" value="3"/>
</dbReference>
<dbReference type="Pfam" id="PF00668">
    <property type="entry name" value="Condensation"/>
    <property type="match status" value="3"/>
</dbReference>
<dbReference type="SUPFAM" id="SSF52777">
    <property type="entry name" value="CoA-dependent acyltransferases"/>
    <property type="match status" value="6"/>
</dbReference>
<comment type="cofactor">
    <cofactor evidence="1">
        <name>pantetheine 4'-phosphate</name>
        <dbReference type="ChEBI" id="CHEBI:47942"/>
    </cofactor>
</comment>
<dbReference type="PROSITE" id="PS00012">
    <property type="entry name" value="PHOSPHOPANTETHEINE"/>
    <property type="match status" value="1"/>
</dbReference>
<feature type="domain" description="Carrier" evidence="6">
    <location>
        <begin position="2570"/>
        <end position="2645"/>
    </location>
</feature>
<gene>
    <name evidence="7" type="ORF">NYZ96_09860</name>
</gene>
<dbReference type="CDD" id="cd02440">
    <property type="entry name" value="AdoMet_MTases"/>
    <property type="match status" value="2"/>
</dbReference>
<dbReference type="Proteomes" id="UP001059745">
    <property type="component" value="Chromosome 1"/>
</dbReference>
<dbReference type="Pfam" id="PF08242">
    <property type="entry name" value="Methyltransf_12"/>
    <property type="match status" value="2"/>
</dbReference>
<dbReference type="RefSeq" id="WP_260531162.1">
    <property type="nucleotide sequence ID" value="NZ_CP104214.1"/>
</dbReference>
<protein>
    <submittedName>
        <fullName evidence="7">Amino acid adenylation domain-containing protein</fullName>
    </submittedName>
</protein>
<dbReference type="GO" id="GO:0031177">
    <property type="term" value="F:phosphopantetheine binding"/>
    <property type="evidence" value="ECO:0007669"/>
    <property type="project" value="InterPro"/>
</dbReference>
<evidence type="ECO:0000259" key="6">
    <source>
        <dbReference type="PROSITE" id="PS50075"/>
    </source>
</evidence>
<dbReference type="GO" id="GO:0043041">
    <property type="term" value="P:amino acid activation for nonribosomal peptide biosynthetic process"/>
    <property type="evidence" value="ECO:0007669"/>
    <property type="project" value="TreeGrafter"/>
</dbReference>
<dbReference type="SMART" id="SM00823">
    <property type="entry name" value="PKS_PP"/>
    <property type="match status" value="3"/>
</dbReference>
<dbReference type="InterPro" id="IPR010071">
    <property type="entry name" value="AA_adenyl_dom"/>
</dbReference>
<dbReference type="Gene3D" id="1.10.10.1830">
    <property type="entry name" value="Non-ribosomal peptide synthase, adenylation domain"/>
    <property type="match status" value="1"/>
</dbReference>
<dbReference type="InterPro" id="IPR006162">
    <property type="entry name" value="Ppantetheine_attach_site"/>
</dbReference>
<dbReference type="FunFam" id="3.30.559.30:FF:000001">
    <property type="entry name" value="Non-ribosomal peptide synthetase"/>
    <property type="match status" value="2"/>
</dbReference>
<keyword evidence="2" id="KW-0596">Phosphopantetheine</keyword>
<dbReference type="GO" id="GO:0009403">
    <property type="term" value="P:toxin biosynthetic process"/>
    <property type="evidence" value="ECO:0007669"/>
    <property type="project" value="UniProtKB-ARBA"/>
</dbReference>
<dbReference type="InterPro" id="IPR000873">
    <property type="entry name" value="AMP-dep_synth/lig_dom"/>
</dbReference>
<dbReference type="PROSITE" id="PS50075">
    <property type="entry name" value="CARRIER"/>
    <property type="match status" value="3"/>
</dbReference>
<dbReference type="InterPro" id="IPR029063">
    <property type="entry name" value="SAM-dependent_MTases_sf"/>
</dbReference>
<dbReference type="GO" id="GO:0072330">
    <property type="term" value="P:monocarboxylic acid biosynthetic process"/>
    <property type="evidence" value="ECO:0007669"/>
    <property type="project" value="UniProtKB-ARBA"/>
</dbReference>
<dbReference type="InterPro" id="IPR036736">
    <property type="entry name" value="ACP-like_sf"/>
</dbReference>
<keyword evidence="4" id="KW-0677">Repeat</keyword>
<dbReference type="SUPFAM" id="SSF47336">
    <property type="entry name" value="ACP-like"/>
    <property type="match status" value="3"/>
</dbReference>
<dbReference type="InterPro" id="IPR023213">
    <property type="entry name" value="CAT-like_dom_sf"/>
</dbReference>
<dbReference type="GO" id="GO:0005829">
    <property type="term" value="C:cytosol"/>
    <property type="evidence" value="ECO:0007669"/>
    <property type="project" value="TreeGrafter"/>
</dbReference>
<dbReference type="Gene3D" id="3.30.300.30">
    <property type="match status" value="5"/>
</dbReference>
<name>A0AB38TM92_BURGA</name>
<dbReference type="FunFam" id="2.30.38.10:FF:000001">
    <property type="entry name" value="Non-ribosomal peptide synthetase PvdI"/>
    <property type="match status" value="3"/>
</dbReference>
<dbReference type="GO" id="GO:0003824">
    <property type="term" value="F:catalytic activity"/>
    <property type="evidence" value="ECO:0007669"/>
    <property type="project" value="InterPro"/>
</dbReference>
<evidence type="ECO:0000313" key="8">
    <source>
        <dbReference type="Proteomes" id="UP001059745"/>
    </source>
</evidence>
<dbReference type="Gene3D" id="2.30.38.10">
    <property type="entry name" value="Luciferase, Domain 3"/>
    <property type="match status" value="3"/>
</dbReference>
<dbReference type="InterPro" id="IPR044894">
    <property type="entry name" value="TubC_N_sf"/>
</dbReference>
<dbReference type="Gene3D" id="3.40.50.980">
    <property type="match status" value="6"/>
</dbReference>
<dbReference type="SUPFAM" id="SSF53335">
    <property type="entry name" value="S-adenosyl-L-methionine-dependent methyltransferases"/>
    <property type="match status" value="2"/>
</dbReference>
<feature type="region of interest" description="Disordered" evidence="5">
    <location>
        <begin position="4471"/>
        <end position="4495"/>
    </location>
</feature>
<dbReference type="Gene3D" id="1.10.1200.10">
    <property type="entry name" value="ACP-like"/>
    <property type="match status" value="3"/>
</dbReference>
<dbReference type="InterPro" id="IPR020845">
    <property type="entry name" value="AMP-binding_CS"/>
</dbReference>
<sequence>METIEILAGLRELGIRLAAADGELVLSGRTERLTPAFVAEIRAKKALLLDLLRRDAPGASDANAIRPRGAAEREGPQALSFAQQRLWFLDQLQHDSATYLLADAVRLSGRLDRDALRRTLDEVVRRHEALRTVFDNLDGKPAQRVLPELSLALPLVDLGELPPAEREARVRQMIEDEAARPFDLASGPLIRATLLRLAEQEHVLLFTLHHIVSDGWSFGVLIREVGLLYAAFLEGRPSPLPPLAIQYADFAHWQRRWLDGGALQRQIGYWREQLAGSPPLLALPTDFPRPPVPRHQGAAHGFALPPALRASLHALSQRLGATLFMTLEAAYAVLLARHTGQDDLCIGTPVANRTRPELEPLIGCFVNTLVMRTRVDPAERFLDLLARVRATALDAFANQDVPFETLVETLQPERHANHAPLAQTMLVLQNLPNEDLRLPGLELQPMAARRTVARFDLTLKLTDTGERLVGEFEYDLDLFAAATVERLAARFTRLLEAIAADPATRVGELPLLDEAARHQVLVEWNDTDAPPPAWRTVQEAFARQAARQPAQPAVIFDDGKGDGEQVLDYAELNRRANRLAHALIRAGAGPDLRVGLLAERSPSMLVGLLGILKAGAAYLPLDPAFPPARLAQMLADSGPALLVAPAALRERLPAPALALPLFDPEHPEAGGPRDGDDLDPPARVGDDHLAYLIYTSGSTGTPKGVAVTHGNLAASCAARLARYAPFARHLLTLSISFDSSLAGILGTLLSGGTLVVPPEARARDVDAIAALLARHRVDTLICTASLYTDLLRLLDHEAMRGLRQIIVGGEPCPPSAVRLTQLHAPAAKLYNEYGPTEATIWATVHELRGEAGAVPIGRPIDNVRVYLLDEALRPVPPGVAGELYLGGAGIARGYLGRPGLTAERFLPDPFGPRPGARLYRSGDLARYRHDGTLDYLGRADGQLKLRGVRIEPGEIEAALLRLEGVGQAAVVVRGAQSDQQGNNSGAYLAAYVAPTAAFAGRLDAEALRAALLRALPAYLVPARVILLERLPLGANGKLERRALPEDEMAGAEAARVAPRTATESALAGLWREVLGTDAFGIDDNFFALGGHSLLATQLMSRVRARFGVELPLRELFEAPTIAGFAPRIVGAHAANAAQGAEHAEHDFAIPPAPRDAALPLSFAQQRLWFIDQFEPEHAFYNIPSALRLSGVLDLEALRGAIDAIVERHEVLRTRFETVEGAPCQRIDAHRALDLPVIDLAALPAAEREARALAVVAADAGAPFDLARGPLLRITLLRLAEREHVLAFTLHHIVADGWSLGVFVRELSALYGARLRREPSPLAALPVQYADFARWQRDWLSGERLAKQTAYWTRQLAGAPPLLPLPTDRPRPALQRHHGASVDFTVSAHVASRLRAIGNAAGATLFMTLTAAFKLLLARHSGQADLCVGTPIANRRHAHTENLIGFFVNTLVLRNRIEGNPRFVDWLAQVRDTTLDAYTHQDLPFESLVEILKPERQTSYAPLVQVLIVLQNAPIGDLYLPGLEARPLDGGNPIAKFDLSLYFSEDSGTLTGLLEYNTDLFDAATIERMAEHLRQLLGAIAADPQGAVDDLPMLGEAERRAILEDFNATDAPAGDGAPLLHAAFEAQARRTPEALALACGETRLPYGELNARANRLAHWLRARQVGPDTLVGLCTRRSADTLVGLLAILKAGGTYLPLDPAYPQERLALMLADAQPALLLTQQALAANPAFQGIPSFLLDAEQDQLAAFGTHDPHPLAQGEHLSHVIYTSGSTGRPKGTAIRHSSSAAFVAWALRAFEPAELERVLASTSVCFDLSIFEIFAPLSCGGSVWLVEDILALAAEPARYPVTLINTVPSAIAELDRQDAIPASVKVINLAGEALQNPLVQALYRRAHVERVLNLYGPTEDTTYSTYTPMRRDAQGLCPIGKPIDNTRAYLLDARGEPVPRGVAGELYLGGAGLARGYLKRPRETAERFVPNPFSREPGARLYRTGDLARHLPDGSLEYLGRLDTQIKLRGFRIELGEIEAALASLPAVRDAAVLAREDRPGDRRLVAYLVPHHEARDDNAAHLDLQIGQWSEIFDELYADGEPRAAEDDTFNIVGWTDSYRNAPIPAAEMREWVDATTERILALRPERVLELGVGTGLLLHRVAPHCAVYAGTDFSATVIEQLRASVARHAYPGCRIALETRPANALDGLDALDALNGARFDTVVVNSVAQYFPNAAYLREVIRGVLELTAGPATLFIGDVRHHGLLEAFHASIELFHAVPTLPQAQLAAAVAQNVKSENELLVDPAWFYLLQKHEPRIRSVRALPKLGAPNELNRFRYDVILTLDAADAADAANAADRADAPLAPAWQAWDTLAGDRAEGTADADFMLAALDARLAALAASGGESDQGAALALRDIPDATVEYECEVARSLREAPAGATVQQLAERHAARPRRGVARAELLALARRHGLQVAFAAGSGGAGCFHAWLSRRPLDAAREPDWRALYLNPREALDPLALANQPAAAQRQVAIRNEVRHSLQRMLPEYMVPAHFVMLERMPLNANGKTDRRALPAPDWARDPDHRVAPRTPTEQVLAQIWSDVLQVERPGIHGNFFELGGHSLLATRIVSRIRETFGLELSLRALFEAPTVAELAQRVEGARYDRSGTVVPPIRALERGTHAPLSFAQQRLWVLNQFDAASGFYNMPAALRLSGRLDIPVLRRTIEEVVRRHEILRTRFTVEDGVPMQVVEPPRPLEIPVLDLSTQPPEQREDSARRLADEEARRPFDLSAAAPIRVSLLRLAEDEFVILFTLHHIASDGWSTGVLVGEIAAIYGAFVQDQPSPLPELAIQYADFALWQRQWLDGEILDRQVDYWLDQLDPPPSLLGLPTDFPRPPVQRYRGSLVNFEVAPATLAGLHALGRRHQTTLFMTVTAAFQILLARYSGQADICIGTGIANRNRVEIEPLIGFFVNTLVLRSRVDEAEPFGALLERVRTTTLNAYAHQDIPFERLVELVRPERHLSHAPLVQATLTLQNTPQSELALPEVKLQYFSAEQATSKFDLSMHVAEDGEQLAGMIEYNTDLFAHATIERMARHFVRLLDAIAANPEARIAALDMQDADELDTRLEGWNDTARARREPRLIHQRVAQQAARLPDHPAVQFGEAVLGYGELDARANRLAHLLRRRGVGAETLVGLCLPRSPELIVAMLGILKAGAAYVPLDPDYPAERLAWILEDSRCPLVLTHGALADRLPPANLTLCLDELAAQLAAQPAEEPADSAAPGNLAYVIYTSGSTGRPKGVLLHHDGLCNLVDAQAEAFALTPERRVLQFASFNFDASTWEIFMALSAGATLCMAPREALLPGRDLETTLRALEVDTATLPPVALATLEPAALPKLATIVVAGEACPAALVRAWATQRDFFNAYGPTETTVCATMFRCEPAGEDAPDAAPPIGRPLPNTRVYVLDARLNPVPLGAIGELYVAGAGLARGYLNRPDLSAAGFLPDPFAAEPGTRMYRTGDLVRQLPDGKLQYAGRADQQVKLRGYRIETGEIETAIRALPEVADAHVTVREDEPGEPYLAAYLVPVASAAGSAGDRWEHTFEDIYGGDPSPVDERFDIVGWNSTFDNRPLPADEMREWVDLTVARILALAPRRVLEIGCGTGLLLHRVAPHCEAYIGTDLSANAIGKLRRSLRAHPPAGCEVRVMQAPADRLPEFDGERFDTVVINSVAQYFPDAAYLEAVIEQALGLLAPGGRLFLGDLRHAGLMESFHTALRLFQVGPATPLAQVREASAESQRRETELLVDPAWLHGLAARHARLARVELQIKYGDALNELTRYRYDAVLSLAESAENADANGATNATSATNVTNVTNAPALAPHWLRWEFGLDGIGSLTMLDMLLAPRDQALVAIRDVPDARLERDVLAMQRLRDASAGETAAELQRELDAPRAAFEAPAVDHRALRELAARHGYRLQLSPAAGDSGGFHAVFSLDSDAGADAVASAPRIDWRDCYAELPDTPLVNTPYVQQAAANLHENAIAALRERLPEYMVPAHFVTLDRLPLNANGKVDRAALPQPLRVAATAAASRDGEPSGPRNDAERMLHALWTEVLGIERLDIHDNFFALGGHSLTAVKLMARIAERFQLDLPLSQLFLTPSVASLGEEMARRSPKRRLLVPIRAKGERAPLFFIHPSGGEVFSYLKLAELIDPAWPIHGIQSPRSAGITIEPDTLDAVCQAYLAEIRSVQPRGPYRLLGHSLGGMLSFHMAQLLEREGETVEWIVMLDSTLVQHEGSVEDVFSLRNIVSSLLDEQDEDFAARYGAETLGALHGVRAAVAGLGLDAFCEQLQAAGNRRGERGEHDAASEAAAREPDAALSFDPELVQRLLKFQRDRSVAGRYSDQFRPTPLRAPVHAFWAEYTLAGGVDPRVWLPLTGQPQACAVLRLPGEHNEFVTGENAAPIAAAIEALLAGQPAEAVVAAAGAGAALAALAAPTSPAENAAPDGGAAAESSHLSHGATR</sequence>
<feature type="compositionally biased region" description="Low complexity" evidence="5">
    <location>
        <begin position="4471"/>
        <end position="4485"/>
    </location>
</feature>
<dbReference type="InterPro" id="IPR009081">
    <property type="entry name" value="PP-bd_ACP"/>
</dbReference>
<evidence type="ECO:0000256" key="1">
    <source>
        <dbReference type="ARBA" id="ARBA00001957"/>
    </source>
</evidence>
<feature type="domain" description="Carrier" evidence="6">
    <location>
        <begin position="4072"/>
        <end position="4147"/>
    </location>
</feature>
<dbReference type="FunFam" id="3.40.50.12780:FF:000012">
    <property type="entry name" value="Non-ribosomal peptide synthetase"/>
    <property type="match status" value="2"/>
</dbReference>
<dbReference type="FunFam" id="3.30.559.10:FF:000012">
    <property type="entry name" value="Non-ribosomal peptide synthetase"/>
    <property type="match status" value="3"/>
</dbReference>
<dbReference type="FunFam" id="1.10.1200.10:FF:000016">
    <property type="entry name" value="Non-ribosomal peptide synthase"/>
    <property type="match status" value="1"/>
</dbReference>
<feature type="domain" description="Carrier" evidence="6">
    <location>
        <begin position="1057"/>
        <end position="1132"/>
    </location>
</feature>
<dbReference type="NCBIfam" id="TIGR01733">
    <property type="entry name" value="AA-adenyl-dom"/>
    <property type="match status" value="3"/>
</dbReference>